<dbReference type="Pfam" id="PF02368">
    <property type="entry name" value="Big_2"/>
    <property type="match status" value="3"/>
</dbReference>
<gene>
    <name evidence="2" type="ORF">SAMN02910417_01320</name>
</gene>
<dbReference type="PANTHER" id="PTHR23019">
    <property type="entry name" value="NUCLEAR PORE MEMBRANE GLYCOPROTEIN GP210-RELATED"/>
    <property type="match status" value="1"/>
</dbReference>
<sequence>MKKVNSILQRRFRIALCIIGIIILGTPCMLHAQASTIPFIIISTYHKVLNIDDSFTLYAFTSNGKRPSFKSSSSSVASVNTYGVVTAKKAGTACITAKISGAEASCKVTVSKTGITLSHTSATLECGQSIQLKATSSTGAECSYSSSKSSIAKVSSTGRITAQKPGQAEIRVKCQGTTAICRIRVKSPTITLNKKSASLYRLRTLRLHATTSSGKNVTYRSNKSSVATVSPSGLVTAVKHGTATITASLDGASASCQITVKKPTMTISPTNVTLKVGETKQLTVKISSNNVPEYSSSNPAVADISERGVISALYPGRATIYAKEDGVKKSCVVIVTQPK</sequence>
<dbReference type="PANTHER" id="PTHR23019:SF0">
    <property type="entry name" value="NUCLEAR PORE MEMBRANE GLYCOPROTEIN 210"/>
    <property type="match status" value="1"/>
</dbReference>
<protein>
    <submittedName>
        <fullName evidence="2">Ig-like domain (Group 2)</fullName>
    </submittedName>
</protein>
<keyword evidence="3" id="KW-1185">Reference proteome</keyword>
<name>A0A1G6BBB4_EUBOX</name>
<reference evidence="2 3" key="1">
    <citation type="submission" date="2016-10" db="EMBL/GenBank/DDBJ databases">
        <authorList>
            <person name="de Groot N.N."/>
        </authorList>
    </citation>
    <scope>NUCLEOTIDE SEQUENCE [LARGE SCALE GENOMIC DNA]</scope>
    <source>
        <strain evidence="2 3">DSM 3217</strain>
    </source>
</reference>
<proteinExistence type="predicted"/>
<organism evidence="2 3">
    <name type="scientific">Eubacterium oxidoreducens</name>
    <dbReference type="NCBI Taxonomy" id="1732"/>
    <lineage>
        <taxon>Bacteria</taxon>
        <taxon>Bacillati</taxon>
        <taxon>Bacillota</taxon>
        <taxon>Clostridia</taxon>
        <taxon>Eubacteriales</taxon>
        <taxon>Eubacteriaceae</taxon>
        <taxon>Eubacterium</taxon>
    </lineage>
</organism>
<dbReference type="InterPro" id="IPR045197">
    <property type="entry name" value="NUP210-like"/>
</dbReference>
<dbReference type="InterPro" id="IPR008964">
    <property type="entry name" value="Invasin/intimin_cell_adhesion"/>
</dbReference>
<dbReference type="InterPro" id="IPR003343">
    <property type="entry name" value="Big_2"/>
</dbReference>
<dbReference type="Proteomes" id="UP000199228">
    <property type="component" value="Unassembled WGS sequence"/>
</dbReference>
<dbReference type="AlphaFoldDB" id="A0A1G6BBB4"/>
<feature type="domain" description="BIG2" evidence="1">
    <location>
        <begin position="261"/>
        <end position="334"/>
    </location>
</feature>
<dbReference type="STRING" id="1732.SAMN02910417_01320"/>
<dbReference type="SUPFAM" id="SSF49373">
    <property type="entry name" value="Invasin/intimin cell-adhesion fragments"/>
    <property type="match status" value="4"/>
</dbReference>
<dbReference type="EMBL" id="FMXR01000009">
    <property type="protein sequence ID" value="SDB17944.1"/>
    <property type="molecule type" value="Genomic_DNA"/>
</dbReference>
<feature type="domain" description="BIG2" evidence="1">
    <location>
        <begin position="111"/>
        <end position="184"/>
    </location>
</feature>
<dbReference type="SMART" id="SM00635">
    <property type="entry name" value="BID_2"/>
    <property type="match status" value="4"/>
</dbReference>
<dbReference type="RefSeq" id="WP_176762320.1">
    <property type="nucleotide sequence ID" value="NZ_FMXR01000009.1"/>
</dbReference>
<feature type="domain" description="BIG2" evidence="1">
    <location>
        <begin position="35"/>
        <end position="109"/>
    </location>
</feature>
<evidence type="ECO:0000313" key="3">
    <source>
        <dbReference type="Proteomes" id="UP000199228"/>
    </source>
</evidence>
<dbReference type="Gene3D" id="2.60.40.1080">
    <property type="match status" value="4"/>
</dbReference>
<feature type="domain" description="BIG2" evidence="1">
    <location>
        <begin position="186"/>
        <end position="259"/>
    </location>
</feature>
<evidence type="ECO:0000313" key="2">
    <source>
        <dbReference type="EMBL" id="SDB17944.1"/>
    </source>
</evidence>
<evidence type="ECO:0000259" key="1">
    <source>
        <dbReference type="SMART" id="SM00635"/>
    </source>
</evidence>
<accession>A0A1G6BBB4</accession>